<comment type="catalytic activity">
    <reaction evidence="9">
        <text>L-seryl-[protein] + ATP = O-phospho-L-seryl-[protein] + ADP + H(+)</text>
        <dbReference type="Rhea" id="RHEA:17989"/>
        <dbReference type="Rhea" id="RHEA-COMP:9863"/>
        <dbReference type="Rhea" id="RHEA-COMP:11604"/>
        <dbReference type="ChEBI" id="CHEBI:15378"/>
        <dbReference type="ChEBI" id="CHEBI:29999"/>
        <dbReference type="ChEBI" id="CHEBI:30616"/>
        <dbReference type="ChEBI" id="CHEBI:83421"/>
        <dbReference type="ChEBI" id="CHEBI:456216"/>
        <dbReference type="EC" id="2.7.11.1"/>
    </reaction>
</comment>
<accession>A0AAW2A6I0</accession>
<dbReference type="Proteomes" id="UP001479290">
    <property type="component" value="Unassembled WGS sequence"/>
</dbReference>
<feature type="compositionally biased region" description="Basic and acidic residues" evidence="14">
    <location>
        <begin position="280"/>
        <end position="289"/>
    </location>
</feature>
<evidence type="ECO:0000259" key="15">
    <source>
        <dbReference type="PROSITE" id="PS50011"/>
    </source>
</evidence>
<protein>
    <recommendedName>
        <fullName evidence="10">Mitogen-activated protein kinase kinase kinase 19</fullName>
        <ecNumber evidence="2">2.7.11.1</ecNumber>
    </recommendedName>
    <alternativeName>
        <fullName evidence="11">SPS1/STE20-related protein kinase YSK4</fullName>
    </alternativeName>
</protein>
<comment type="similarity">
    <text evidence="1">Belongs to the protein kinase superfamily. STE Ser/Thr protein kinase family. STE20 subfamily.</text>
</comment>
<feature type="region of interest" description="Disordered" evidence="14">
    <location>
        <begin position="363"/>
        <end position="401"/>
    </location>
</feature>
<dbReference type="InterPro" id="IPR000719">
    <property type="entry name" value="Prot_kinase_dom"/>
</dbReference>
<dbReference type="InterPro" id="IPR008271">
    <property type="entry name" value="Ser/Thr_kinase_AS"/>
</dbReference>
<evidence type="ECO:0000256" key="2">
    <source>
        <dbReference type="ARBA" id="ARBA00012513"/>
    </source>
</evidence>
<dbReference type="InterPro" id="IPR011009">
    <property type="entry name" value="Kinase-like_dom_sf"/>
</dbReference>
<dbReference type="PROSITE" id="PS50297">
    <property type="entry name" value="ANK_REP_REGION"/>
    <property type="match status" value="1"/>
</dbReference>
<feature type="binding site" evidence="13">
    <location>
        <position position="1051"/>
    </location>
    <ligand>
        <name>ATP</name>
        <dbReference type="ChEBI" id="CHEBI:30616"/>
    </ligand>
</feature>
<feature type="region of interest" description="Disordered" evidence="14">
    <location>
        <begin position="674"/>
        <end position="726"/>
    </location>
</feature>
<evidence type="ECO:0000256" key="13">
    <source>
        <dbReference type="PROSITE-ProRule" id="PRU10141"/>
    </source>
</evidence>
<feature type="repeat" description="ANK" evidence="12">
    <location>
        <begin position="42"/>
        <end position="74"/>
    </location>
</feature>
<feature type="region of interest" description="Disordered" evidence="14">
    <location>
        <begin position="422"/>
        <end position="464"/>
    </location>
</feature>
<dbReference type="InterPro" id="IPR017441">
    <property type="entry name" value="Protein_kinase_ATP_BS"/>
</dbReference>
<dbReference type="SMART" id="SM00220">
    <property type="entry name" value="S_TKc"/>
    <property type="match status" value="1"/>
</dbReference>
<keyword evidence="7 13" id="KW-0067">ATP-binding</keyword>
<gene>
    <name evidence="16" type="ORF">ABG768_027428</name>
</gene>
<feature type="domain" description="Protein kinase" evidence="15">
    <location>
        <begin position="1023"/>
        <end position="1287"/>
    </location>
</feature>
<dbReference type="InterPro" id="IPR036770">
    <property type="entry name" value="Ankyrin_rpt-contain_sf"/>
</dbReference>
<dbReference type="GO" id="GO:0004674">
    <property type="term" value="F:protein serine/threonine kinase activity"/>
    <property type="evidence" value="ECO:0007669"/>
    <property type="project" value="UniProtKB-KW"/>
</dbReference>
<evidence type="ECO:0000256" key="5">
    <source>
        <dbReference type="ARBA" id="ARBA00022741"/>
    </source>
</evidence>
<keyword evidence="4" id="KW-0808">Transferase</keyword>
<dbReference type="PROSITE" id="PS50088">
    <property type="entry name" value="ANK_REPEAT"/>
    <property type="match status" value="1"/>
</dbReference>
<name>A0AAW2A6I0_CULAL</name>
<dbReference type="PROSITE" id="PS00108">
    <property type="entry name" value="PROTEIN_KINASE_ST"/>
    <property type="match status" value="1"/>
</dbReference>
<comment type="caution">
    <text evidence="16">The sequence shown here is derived from an EMBL/GenBank/DDBJ whole genome shotgun (WGS) entry which is preliminary data.</text>
</comment>
<dbReference type="EMBL" id="JAWDJR010000009">
    <property type="protein sequence ID" value="KAK9969234.1"/>
    <property type="molecule type" value="Genomic_DNA"/>
</dbReference>
<dbReference type="Pfam" id="PF00023">
    <property type="entry name" value="Ank"/>
    <property type="match status" value="1"/>
</dbReference>
<dbReference type="SMART" id="SM00248">
    <property type="entry name" value="ANK"/>
    <property type="match status" value="2"/>
</dbReference>
<dbReference type="CDD" id="cd06631">
    <property type="entry name" value="STKc_YSK4"/>
    <property type="match status" value="1"/>
</dbReference>
<keyword evidence="12" id="KW-0040">ANK repeat</keyword>
<evidence type="ECO:0000256" key="14">
    <source>
        <dbReference type="SAM" id="MobiDB-lite"/>
    </source>
</evidence>
<evidence type="ECO:0000256" key="9">
    <source>
        <dbReference type="ARBA" id="ARBA00048679"/>
    </source>
</evidence>
<evidence type="ECO:0000256" key="4">
    <source>
        <dbReference type="ARBA" id="ARBA00022679"/>
    </source>
</evidence>
<dbReference type="PROSITE" id="PS00107">
    <property type="entry name" value="PROTEIN_KINASE_ATP"/>
    <property type="match status" value="1"/>
</dbReference>
<feature type="compositionally biased region" description="Basic and acidic residues" evidence="14">
    <location>
        <begin position="801"/>
        <end position="812"/>
    </location>
</feature>
<dbReference type="GO" id="GO:0005524">
    <property type="term" value="F:ATP binding"/>
    <property type="evidence" value="ECO:0007669"/>
    <property type="project" value="UniProtKB-UniRule"/>
</dbReference>
<dbReference type="FunFam" id="1.10.510.10:FF:000331">
    <property type="entry name" value="Mitogen-activated protein kinase kinase kinase 19"/>
    <property type="match status" value="1"/>
</dbReference>
<dbReference type="Gene3D" id="1.10.510.10">
    <property type="entry name" value="Transferase(Phosphotransferase) domain 1"/>
    <property type="match status" value="1"/>
</dbReference>
<dbReference type="SUPFAM" id="SSF48403">
    <property type="entry name" value="Ankyrin repeat"/>
    <property type="match status" value="1"/>
</dbReference>
<feature type="region of interest" description="Disordered" evidence="14">
    <location>
        <begin position="280"/>
        <end position="301"/>
    </location>
</feature>
<evidence type="ECO:0000256" key="11">
    <source>
        <dbReference type="ARBA" id="ARBA00080573"/>
    </source>
</evidence>
<dbReference type="PANTHER" id="PTHR11584">
    <property type="entry name" value="SERINE/THREONINE PROTEIN KINASE"/>
    <property type="match status" value="1"/>
</dbReference>
<dbReference type="SUPFAM" id="SSF56112">
    <property type="entry name" value="Protein kinase-like (PK-like)"/>
    <property type="match status" value="1"/>
</dbReference>
<dbReference type="InterPro" id="IPR002110">
    <property type="entry name" value="Ankyrin_rpt"/>
</dbReference>
<keyword evidence="17" id="KW-1185">Reference proteome</keyword>
<feature type="compositionally biased region" description="Low complexity" evidence="14">
    <location>
        <begin position="430"/>
        <end position="455"/>
    </location>
</feature>
<dbReference type="GO" id="GO:0035556">
    <property type="term" value="P:intracellular signal transduction"/>
    <property type="evidence" value="ECO:0007669"/>
    <property type="project" value="UniProtKB-ARBA"/>
</dbReference>
<keyword evidence="6" id="KW-0418">Kinase</keyword>
<evidence type="ECO:0000256" key="8">
    <source>
        <dbReference type="ARBA" id="ARBA00047899"/>
    </source>
</evidence>
<evidence type="ECO:0000313" key="17">
    <source>
        <dbReference type="Proteomes" id="UP001479290"/>
    </source>
</evidence>
<keyword evidence="3" id="KW-0723">Serine/threonine-protein kinase</keyword>
<dbReference type="PANTHER" id="PTHR11584:SF369">
    <property type="entry name" value="MITOGEN-ACTIVATED PROTEIN KINASE KINASE KINASE 19-RELATED"/>
    <property type="match status" value="1"/>
</dbReference>
<dbReference type="Pfam" id="PF00069">
    <property type="entry name" value="Pkinase"/>
    <property type="match status" value="1"/>
</dbReference>
<proteinExistence type="inferred from homology"/>
<organism evidence="16 17">
    <name type="scientific">Culter alburnus</name>
    <name type="common">Topmouth culter</name>
    <dbReference type="NCBI Taxonomy" id="194366"/>
    <lineage>
        <taxon>Eukaryota</taxon>
        <taxon>Metazoa</taxon>
        <taxon>Chordata</taxon>
        <taxon>Craniata</taxon>
        <taxon>Vertebrata</taxon>
        <taxon>Euteleostomi</taxon>
        <taxon>Actinopterygii</taxon>
        <taxon>Neopterygii</taxon>
        <taxon>Teleostei</taxon>
        <taxon>Ostariophysi</taxon>
        <taxon>Cypriniformes</taxon>
        <taxon>Xenocyprididae</taxon>
        <taxon>Xenocypridinae</taxon>
        <taxon>Culter</taxon>
    </lineage>
</organism>
<evidence type="ECO:0000256" key="10">
    <source>
        <dbReference type="ARBA" id="ARBA00069016"/>
    </source>
</evidence>
<evidence type="ECO:0000256" key="6">
    <source>
        <dbReference type="ARBA" id="ARBA00022777"/>
    </source>
</evidence>
<evidence type="ECO:0000313" key="16">
    <source>
        <dbReference type="EMBL" id="KAK9969234.1"/>
    </source>
</evidence>
<dbReference type="EC" id="2.7.11.1" evidence="2"/>
<dbReference type="PROSITE" id="PS50011">
    <property type="entry name" value="PROTEIN_KINASE_DOM"/>
    <property type="match status" value="1"/>
</dbReference>
<evidence type="ECO:0000256" key="3">
    <source>
        <dbReference type="ARBA" id="ARBA00022527"/>
    </source>
</evidence>
<comment type="catalytic activity">
    <reaction evidence="8">
        <text>L-threonyl-[protein] + ATP = O-phospho-L-threonyl-[protein] + ADP + H(+)</text>
        <dbReference type="Rhea" id="RHEA:46608"/>
        <dbReference type="Rhea" id="RHEA-COMP:11060"/>
        <dbReference type="Rhea" id="RHEA-COMP:11605"/>
        <dbReference type="ChEBI" id="CHEBI:15378"/>
        <dbReference type="ChEBI" id="CHEBI:30013"/>
        <dbReference type="ChEBI" id="CHEBI:30616"/>
        <dbReference type="ChEBI" id="CHEBI:61977"/>
        <dbReference type="ChEBI" id="CHEBI:456216"/>
        <dbReference type="EC" id="2.7.11.1"/>
    </reaction>
</comment>
<feature type="region of interest" description="Disordered" evidence="14">
    <location>
        <begin position="801"/>
        <end position="839"/>
    </location>
</feature>
<sequence>MSKHERSRFVEHLLKEELEAVTLGLEQGIYSWEEIDLPHDSQGCTPLISACRRGLTRVVHFLLERGADATLCNHSNQTALHVSQPALQGELLMAMIRDVPHQRQLSLAAWWGDLCCLQDLMAQADLMDLNKQNRDGLTPLMLAVRDVDLFEGLEMPWDYQPVEVVEELMSLPVDLKILDRRGHTALWYVSQIKSTKKEDLFRIMESSMQTETVITCQDNTWPASPAVPYSCSPTHGFCTPVSDGMKKESAEIIIAQKNHADIHQDNRICFEGCMEPKIDIRQGGRDERKRSSRTSSLPSLWNSRKDWGKIRPLHPSLSLTSSSIPVLPAAHVTQLSKSAPTLMDPLLDASVLLQARANIHNRLRGVGTGDDNNRQKTPPTLCSRTPKHLAPLDNKYTDGSARSSVEHPLLLKQSSILPISSQSRRRLERISSQSSRRSRGTRAGSEESNSCSSSSQEEDETVPQDAHKIHVGFEKSLNLELGTYLDFQDLVSSVINNTTKDKNNVISDNSKGYAAIESITVREVEAKTRHKSSKTTKDLQERCPTMDCCSVSEGHNSIVREIQPIVRESCFIAGEKHLTTVDISVVEPTTHEKNKPVKITKGNDRKVKPSIQTNQSFNVLAHRNQCTVKSTRNRINSPIQSKLQLRESKPTSLAIAGETANKYLPRAPTMACKKTADEASTTRRVSEPFQHIRSSDDKKVSNYSQKQIHRDPRSARASKKLASGAAQRARSAVDYVTYNDMFLKISQGDEGPAIYEMFATPIYENLRVDSSAERARQVHTALQVKRQINGKLRGQKTVEVNRRKQAQSERSSRAKCRHLKRRDNITKGMKKQPPSSENKCHVTVTSVCGTVQQNQFEMPIIKGDGREISSIEKQCTSILSVIEEVLSSTVPKTNLIKDIIHLEQTPMDAGVKSEPEISCVSRLPTQQPLINTWTSDGKVSPVYQRFLDEASDGPLTDDLLRSLAEELILLERRDVETLKTEKEIGIEFKHNLPSKFKTFLNEGVSSGELHNTIGSCSHDAISWTKGEVLGKGAYGTVYCGLTSQGQLIAVKQVALDASTSEMAEKEYDRLEREVDLLKNLHHTNIVGFLGTALCENTVSIFMEYVPGGSISNILSRFGPLPEKIFVLYTQQILEGVAYLHGNRVIHRDLKGNNIMLMPTGVIKLIDFGCARRLSCLQTSNGSKSDLLKSVHGTPYWMAPEVISETGHGRKSDIWSIGCTVFEMATGKPPLAHMNKMAALFYIGARKGLMPSLSDDFSTHAKDFVQACLTRDPRQRPSAEELLRHPFISHDSQAGNGPVN</sequence>
<evidence type="ECO:0000256" key="7">
    <source>
        <dbReference type="ARBA" id="ARBA00022840"/>
    </source>
</evidence>
<dbReference type="Gene3D" id="1.25.40.20">
    <property type="entry name" value="Ankyrin repeat-containing domain"/>
    <property type="match status" value="2"/>
</dbReference>
<reference evidence="16 17" key="1">
    <citation type="submission" date="2024-05" db="EMBL/GenBank/DDBJ databases">
        <title>A high-quality chromosomal-level genome assembly of Topmouth culter (Culter alburnus).</title>
        <authorList>
            <person name="Zhao H."/>
        </authorList>
    </citation>
    <scope>NUCLEOTIDE SEQUENCE [LARGE SCALE GENOMIC DNA]</scope>
    <source>
        <strain evidence="16">CATC2023</strain>
        <tissue evidence="16">Muscle</tissue>
    </source>
</reference>
<keyword evidence="5 13" id="KW-0547">Nucleotide-binding</keyword>
<feature type="compositionally biased region" description="Basic and acidic residues" evidence="14">
    <location>
        <begin position="674"/>
        <end position="686"/>
    </location>
</feature>
<evidence type="ECO:0000256" key="12">
    <source>
        <dbReference type="PROSITE-ProRule" id="PRU00023"/>
    </source>
</evidence>
<evidence type="ECO:0000256" key="1">
    <source>
        <dbReference type="ARBA" id="ARBA00008874"/>
    </source>
</evidence>